<evidence type="ECO:0000256" key="1">
    <source>
        <dbReference type="ARBA" id="ARBA00004123"/>
    </source>
</evidence>
<dbReference type="Proteomes" id="UP000253472">
    <property type="component" value="Unassembled WGS sequence"/>
</dbReference>
<gene>
    <name evidence="11" type="primary">SQS1_0</name>
    <name evidence="11" type="ORF">Cantr_07834</name>
</gene>
<reference evidence="11 12" key="1">
    <citation type="submission" date="2018-06" db="EMBL/GenBank/DDBJ databases">
        <title>Whole genome sequencing of Candida tropicalis (genome annotated by CSBL at Korea University).</title>
        <authorList>
            <person name="Ahn J."/>
        </authorList>
    </citation>
    <scope>NUCLEOTIDE SEQUENCE [LARGE SCALE GENOMIC DNA]</scope>
    <source>
        <strain evidence="11 12">ATCC 20962</strain>
    </source>
</reference>
<keyword evidence="5" id="KW-0963">Cytoplasm</keyword>
<feature type="compositionally biased region" description="Acidic residues" evidence="9">
    <location>
        <begin position="394"/>
        <end position="408"/>
    </location>
</feature>
<dbReference type="STRING" id="5486.A0A367Y0H2"/>
<dbReference type="AlphaFoldDB" id="A0A367Y0H2"/>
<feature type="region of interest" description="Disordered" evidence="9">
    <location>
        <begin position="378"/>
        <end position="408"/>
    </location>
</feature>
<feature type="compositionally biased region" description="Basic and acidic residues" evidence="9">
    <location>
        <begin position="172"/>
        <end position="183"/>
    </location>
</feature>
<comment type="subcellular location">
    <subcellularLocation>
        <location evidence="2">Cytoplasm</location>
    </subcellularLocation>
    <subcellularLocation>
        <location evidence="1">Nucleus</location>
    </subcellularLocation>
</comment>
<evidence type="ECO:0000256" key="3">
    <source>
        <dbReference type="ARBA" id="ARBA00010306"/>
    </source>
</evidence>
<dbReference type="PANTHER" id="PTHR14195">
    <property type="entry name" value="G PATCH DOMAIN CONTAINING PROTEIN 2"/>
    <property type="match status" value="1"/>
</dbReference>
<evidence type="ECO:0000259" key="10">
    <source>
        <dbReference type="PROSITE" id="PS50174"/>
    </source>
</evidence>
<dbReference type="GO" id="GO:0003676">
    <property type="term" value="F:nucleic acid binding"/>
    <property type="evidence" value="ECO:0007669"/>
    <property type="project" value="InterPro"/>
</dbReference>
<keyword evidence="8" id="KW-0539">Nucleus</keyword>
<dbReference type="InterPro" id="IPR000467">
    <property type="entry name" value="G_patch_dom"/>
</dbReference>
<comment type="caution">
    <text evidence="11">The sequence shown here is derived from an EMBL/GenBank/DDBJ whole genome shotgun (WGS) entry which is preliminary data.</text>
</comment>
<feature type="region of interest" description="Disordered" evidence="9">
    <location>
        <begin position="1"/>
        <end position="55"/>
    </location>
</feature>
<dbReference type="GO" id="GO:0005737">
    <property type="term" value="C:cytoplasm"/>
    <property type="evidence" value="ECO:0007669"/>
    <property type="project" value="UniProtKB-SubCell"/>
</dbReference>
<feature type="domain" description="G-patch" evidence="10">
    <location>
        <begin position="636"/>
        <end position="679"/>
    </location>
</feature>
<dbReference type="CDD" id="cd02646">
    <property type="entry name" value="R3H_G-patch"/>
    <property type="match status" value="1"/>
</dbReference>
<keyword evidence="6" id="KW-0507">mRNA processing</keyword>
<dbReference type="OrthoDB" id="21470at2759"/>
<dbReference type="GO" id="GO:0005634">
    <property type="term" value="C:nucleus"/>
    <property type="evidence" value="ECO:0007669"/>
    <property type="project" value="UniProtKB-SubCell"/>
</dbReference>
<dbReference type="GO" id="GO:0008380">
    <property type="term" value="P:RNA splicing"/>
    <property type="evidence" value="ECO:0007669"/>
    <property type="project" value="UniProtKB-KW"/>
</dbReference>
<evidence type="ECO:0000256" key="6">
    <source>
        <dbReference type="ARBA" id="ARBA00022664"/>
    </source>
</evidence>
<evidence type="ECO:0000313" key="11">
    <source>
        <dbReference type="EMBL" id="RCK59020.1"/>
    </source>
</evidence>
<feature type="compositionally biased region" description="Basic residues" evidence="9">
    <location>
        <begin position="1"/>
        <end position="21"/>
    </location>
</feature>
<evidence type="ECO:0000256" key="5">
    <source>
        <dbReference type="ARBA" id="ARBA00022490"/>
    </source>
</evidence>
<keyword evidence="7" id="KW-0508">mRNA splicing</keyword>
<evidence type="ECO:0000256" key="4">
    <source>
        <dbReference type="ARBA" id="ARBA00018964"/>
    </source>
</evidence>
<evidence type="ECO:0000256" key="8">
    <source>
        <dbReference type="ARBA" id="ARBA00023242"/>
    </source>
</evidence>
<feature type="compositionally biased region" description="Acidic residues" evidence="9">
    <location>
        <begin position="144"/>
        <end position="171"/>
    </location>
</feature>
<feature type="region of interest" description="Disordered" evidence="9">
    <location>
        <begin position="139"/>
        <end position="247"/>
    </location>
</feature>
<dbReference type="InterPro" id="IPR034082">
    <property type="entry name" value="R3H_G-patch"/>
</dbReference>
<dbReference type="InterPro" id="IPR051189">
    <property type="entry name" value="Splicing_assoc_domain"/>
</dbReference>
<evidence type="ECO:0000256" key="2">
    <source>
        <dbReference type="ARBA" id="ARBA00004496"/>
    </source>
</evidence>
<name>A0A367Y0H2_9ASCO</name>
<evidence type="ECO:0000313" key="12">
    <source>
        <dbReference type="Proteomes" id="UP000253472"/>
    </source>
</evidence>
<comment type="similarity">
    <text evidence="3">Belongs to the SQS1 family.</text>
</comment>
<dbReference type="PROSITE" id="PS50174">
    <property type="entry name" value="G_PATCH"/>
    <property type="match status" value="1"/>
</dbReference>
<dbReference type="GO" id="GO:0006397">
    <property type="term" value="P:mRNA processing"/>
    <property type="evidence" value="ECO:0007669"/>
    <property type="project" value="UniProtKB-KW"/>
</dbReference>
<protein>
    <recommendedName>
        <fullName evidence="4">Protein SQS1</fullName>
    </recommendedName>
</protein>
<sequence length="679" mass="77268">MPKRGSRRRGGGGSRGGHKGRVGGGGSGTFNKKKLRGNKRKSPRSSSTQYGELMDDDNIYIPTNMTELASSIGRRKYARGHLLEEIAYTESHHDDLMLRKLRDRPVEFVKAKEVYDPNVILYKLAKQNHASEVLDVGVQSISLEDTEEEEPLEEEQPEEGEPLEEEQPEQDEQPRRTADDVVKEVQGYTGVSDSEEDWDEEELDELISGKLDALEQAVNEMSEDEEEDDDFDDEEDEEQYEADDDDKDAAEEVVHAAEPSIEPLDIIIDLPSTKVESHKSKLVARQSTSTSPEPPSEPEYGFLEEDYEFDVSKIEVTNVRFGITNQYHLKCHELTGLPVETDQFLWIDEPEVIDYALSNGVKSHRLNKFLSFITKGMVDEQEPESEPDVYISESDSESVEEDIDPDQDDYQYDLDDNLEDLIAYSKSSTQGLIPFSDRDFSRNTPAKHRRTFDDLDYLDPDLQDSLTRQLTAYRSNKKQQRHTRDEQRLESAILHNDMLIKYPVSITIKQIRAEFEAFLKDESRETLSFPTLDTHGHKTIQRMADCYHMSVLKQGKLGTRKFLRIVKNKGTFKNFPNYEGVDRIMRGRPIFHRIDQKPAYAKKGDKKNPHKSRGGDVKTRFKEGDVVGAEAPEIGESNLGRQMLQKLGWVLGQGLGVDGNKGINQPIVAKVKTSKTGIK</sequence>
<evidence type="ECO:0000256" key="9">
    <source>
        <dbReference type="SAM" id="MobiDB-lite"/>
    </source>
</evidence>
<evidence type="ECO:0000256" key="7">
    <source>
        <dbReference type="ARBA" id="ARBA00023187"/>
    </source>
</evidence>
<proteinExistence type="inferred from homology"/>
<dbReference type="Pfam" id="PF01585">
    <property type="entry name" value="G-patch"/>
    <property type="match status" value="1"/>
</dbReference>
<organism evidence="11 12">
    <name type="scientific">Candida viswanathii</name>
    <dbReference type="NCBI Taxonomy" id="5486"/>
    <lineage>
        <taxon>Eukaryota</taxon>
        <taxon>Fungi</taxon>
        <taxon>Dikarya</taxon>
        <taxon>Ascomycota</taxon>
        <taxon>Saccharomycotina</taxon>
        <taxon>Pichiomycetes</taxon>
        <taxon>Debaryomycetaceae</taxon>
        <taxon>Candida/Lodderomyces clade</taxon>
        <taxon>Candida</taxon>
    </lineage>
</organism>
<feature type="compositionally biased region" description="Basic residues" evidence="9">
    <location>
        <begin position="31"/>
        <end position="43"/>
    </location>
</feature>
<feature type="compositionally biased region" description="Acidic residues" evidence="9">
    <location>
        <begin position="193"/>
        <end position="205"/>
    </location>
</feature>
<dbReference type="SMART" id="SM00443">
    <property type="entry name" value="G_patch"/>
    <property type="match status" value="1"/>
</dbReference>
<dbReference type="EMBL" id="QLNQ01000027">
    <property type="protein sequence ID" value="RCK59020.1"/>
    <property type="molecule type" value="Genomic_DNA"/>
</dbReference>
<feature type="compositionally biased region" description="Acidic residues" evidence="9">
    <location>
        <begin position="221"/>
        <end position="247"/>
    </location>
</feature>
<keyword evidence="12" id="KW-1185">Reference proteome</keyword>
<accession>A0A367Y0H2</accession>